<feature type="compositionally biased region" description="Polar residues" evidence="1">
    <location>
        <begin position="62"/>
        <end position="72"/>
    </location>
</feature>
<dbReference type="GeneTree" id="ENSGT00530000066799"/>
<feature type="compositionally biased region" description="Basic and acidic residues" evidence="1">
    <location>
        <begin position="231"/>
        <end position="245"/>
    </location>
</feature>
<reference evidence="2" key="2">
    <citation type="journal article" date="2008" name="Genome Biol.">
        <title>Improved genome assembly and evidence-based global gene model set for the chordate Ciona intestinalis: new insight into intron and operon populations.</title>
        <authorList>
            <person name="Satou Y."/>
            <person name="Mineta K."/>
            <person name="Ogasawara M."/>
            <person name="Sasakura Y."/>
            <person name="Shoguchi E."/>
            <person name="Ueno K."/>
            <person name="Yamada L."/>
            <person name="Matsumoto J."/>
            <person name="Wasserscheid J."/>
            <person name="Dewar K."/>
            <person name="Wiley G.B."/>
            <person name="Macmil S.L."/>
            <person name="Roe B.A."/>
            <person name="Zeller R.W."/>
            <person name="Hastings K.E."/>
            <person name="Lemaire P."/>
            <person name="Lindquist E."/>
            <person name="Endo T."/>
            <person name="Hotta K."/>
            <person name="Inaba K."/>
        </authorList>
    </citation>
    <scope>NUCLEOTIDE SEQUENCE [LARGE SCALE GENOMIC DNA]</scope>
    <source>
        <strain evidence="2">wild type</strain>
    </source>
</reference>
<feature type="region of interest" description="Disordered" evidence="1">
    <location>
        <begin position="58"/>
        <end position="272"/>
    </location>
</feature>
<reference evidence="3" key="1">
    <citation type="journal article" date="2002" name="Science">
        <title>The draft genome of Ciona intestinalis: insights into chordate and vertebrate origins.</title>
        <authorList>
            <person name="Dehal P."/>
            <person name="Satou Y."/>
            <person name="Campbell R.K."/>
            <person name="Chapman J."/>
            <person name="Degnan B."/>
            <person name="De Tomaso A."/>
            <person name="Davidson B."/>
            <person name="Di Gregorio A."/>
            <person name="Gelpke M."/>
            <person name="Goodstein D.M."/>
            <person name="Harafuji N."/>
            <person name="Hastings K.E."/>
            <person name="Ho I."/>
            <person name="Hotta K."/>
            <person name="Huang W."/>
            <person name="Kawashima T."/>
            <person name="Lemaire P."/>
            <person name="Martinez D."/>
            <person name="Meinertzhagen I.A."/>
            <person name="Necula S."/>
            <person name="Nonaka M."/>
            <person name="Putnam N."/>
            <person name="Rash S."/>
            <person name="Saiga H."/>
            <person name="Satake M."/>
            <person name="Terry A."/>
            <person name="Yamada L."/>
            <person name="Wang H.G."/>
            <person name="Awazu S."/>
            <person name="Azumi K."/>
            <person name="Boore J."/>
            <person name="Branno M."/>
            <person name="Chin-Bow S."/>
            <person name="DeSantis R."/>
            <person name="Doyle S."/>
            <person name="Francino P."/>
            <person name="Keys D.N."/>
            <person name="Haga S."/>
            <person name="Hayashi H."/>
            <person name="Hino K."/>
            <person name="Imai K.S."/>
            <person name="Inaba K."/>
            <person name="Kano S."/>
            <person name="Kobayashi K."/>
            <person name="Kobayashi M."/>
            <person name="Lee B.I."/>
            <person name="Makabe K.W."/>
            <person name="Manohar C."/>
            <person name="Matassi G."/>
            <person name="Medina M."/>
            <person name="Mochizuki Y."/>
            <person name="Mount S."/>
            <person name="Morishita T."/>
            <person name="Miura S."/>
            <person name="Nakayama A."/>
            <person name="Nishizaka S."/>
            <person name="Nomoto H."/>
            <person name="Ohta F."/>
            <person name="Oishi K."/>
            <person name="Rigoutsos I."/>
            <person name="Sano M."/>
            <person name="Sasaki A."/>
            <person name="Sasakura Y."/>
            <person name="Shoguchi E."/>
            <person name="Shin-i T."/>
            <person name="Spagnuolo A."/>
            <person name="Stainier D."/>
            <person name="Suzuki M.M."/>
            <person name="Tassy O."/>
            <person name="Takatori N."/>
            <person name="Tokuoka M."/>
            <person name="Yagi K."/>
            <person name="Yoshizaki F."/>
            <person name="Wada S."/>
            <person name="Zhang C."/>
            <person name="Hyatt P.D."/>
            <person name="Larimer F."/>
            <person name="Detter C."/>
            <person name="Doggett N."/>
            <person name="Glavina T."/>
            <person name="Hawkins T."/>
            <person name="Richardson P."/>
            <person name="Lucas S."/>
            <person name="Kohara Y."/>
            <person name="Levine M."/>
            <person name="Satoh N."/>
            <person name="Rokhsar D.S."/>
        </authorList>
    </citation>
    <scope>NUCLEOTIDE SEQUENCE [LARGE SCALE GENOMIC DNA]</scope>
</reference>
<evidence type="ECO:0000313" key="3">
    <source>
        <dbReference type="Proteomes" id="UP000008144"/>
    </source>
</evidence>
<evidence type="ECO:0000313" key="2">
    <source>
        <dbReference type="Ensembl" id="ENSCINP00000004712.3"/>
    </source>
</evidence>
<feature type="compositionally biased region" description="Basic and acidic residues" evidence="1">
    <location>
        <begin position="210"/>
        <end position="224"/>
    </location>
</feature>
<keyword evidence="3" id="KW-1185">Reference proteome</keyword>
<name>F6PPB5_CIOIN</name>
<dbReference type="AlphaFoldDB" id="F6PPB5"/>
<feature type="compositionally biased region" description="Basic residues" evidence="1">
    <location>
        <begin position="163"/>
        <end position="173"/>
    </location>
</feature>
<reference evidence="2" key="4">
    <citation type="submission" date="2025-09" db="UniProtKB">
        <authorList>
            <consortium name="Ensembl"/>
        </authorList>
    </citation>
    <scope>IDENTIFICATION</scope>
</reference>
<sequence length="272" mass="29884">MATPAVLTSPTHRTKTSRRFSALQESLVKEIGVSPQGDGRGSHISRIRSKFMNNVDEGNISDLKSVNGNPDVQQRREKFSSAKKVFESLQSTPVKYPPPQILRKTGPVSPSRSGPLSPTTTSSFSSWSTLVSEPDRAEREDSQAESVASSIETSPLRHELRGRPRSSRSHQKMPRGGSVDSLIRSPSSEREVIIIESTDAIGGRPPKARVSQDKDGKERNRKNISEIISTFEKRSRSTDRNDNYHRGNRSKQGSPTKGMGGSSARRPPTPAL</sequence>
<dbReference type="Ensembl" id="ENSCINT00000004712.3">
    <property type="protein sequence ID" value="ENSCINP00000004712.3"/>
    <property type="gene ID" value="ENSCING00000002311.3"/>
</dbReference>
<dbReference type="HOGENOM" id="CLU_1024995_0_0_1"/>
<reference evidence="2" key="3">
    <citation type="submission" date="2025-08" db="UniProtKB">
        <authorList>
            <consortium name="Ensembl"/>
        </authorList>
    </citation>
    <scope>IDENTIFICATION</scope>
</reference>
<organism evidence="2 3">
    <name type="scientific">Ciona intestinalis</name>
    <name type="common">Transparent sea squirt</name>
    <name type="synonym">Ascidia intestinalis</name>
    <dbReference type="NCBI Taxonomy" id="7719"/>
    <lineage>
        <taxon>Eukaryota</taxon>
        <taxon>Metazoa</taxon>
        <taxon>Chordata</taxon>
        <taxon>Tunicata</taxon>
        <taxon>Ascidiacea</taxon>
        <taxon>Phlebobranchia</taxon>
        <taxon>Cionidae</taxon>
        <taxon>Ciona</taxon>
    </lineage>
</organism>
<evidence type="ECO:0000256" key="1">
    <source>
        <dbReference type="SAM" id="MobiDB-lite"/>
    </source>
</evidence>
<dbReference type="InParanoid" id="F6PPB5"/>
<dbReference type="EMBL" id="EAAA01002956">
    <property type="status" value="NOT_ANNOTATED_CDS"/>
    <property type="molecule type" value="Genomic_DNA"/>
</dbReference>
<dbReference type="Proteomes" id="UP000008144">
    <property type="component" value="Chromosome 9"/>
</dbReference>
<feature type="compositionally biased region" description="Basic and acidic residues" evidence="1">
    <location>
        <begin position="73"/>
        <end position="86"/>
    </location>
</feature>
<proteinExistence type="predicted"/>
<feature type="compositionally biased region" description="Basic and acidic residues" evidence="1">
    <location>
        <begin position="133"/>
        <end position="142"/>
    </location>
</feature>
<feature type="compositionally biased region" description="Low complexity" evidence="1">
    <location>
        <begin position="109"/>
        <end position="132"/>
    </location>
</feature>
<feature type="compositionally biased region" description="Polar residues" evidence="1">
    <location>
        <begin position="144"/>
        <end position="153"/>
    </location>
</feature>
<accession>F6PPB5</accession>
<protein>
    <submittedName>
        <fullName evidence="2">Uncharacterized protein</fullName>
    </submittedName>
</protein>
<dbReference type="OMA" id="TDRNDNY"/>